<sequence>MSNTPPAAVLEAAEAEFMYQYEVGTPADASATLHVATARIGGGVVLSMRGDRSGYWSKALGFGFEEPVTDELIGRVLDFYRGEGAGRAVLQIAPSVLPPDWEDIRARHGLRPGGEIVKVCGPVDAFVPGSTELRVGPVGPQDAEEWATVVLSVFGMLDQGLVRMMTATVGHPRFRPFAVWDGDRVVAGANLYLHGDAGALNAGATLPEYRGRGAQSALMAARAEQAAAAGCRWLIAEAGRPGEGESNPSLNNMLRAGLRPVYHRRNWIWQQDAPEEA</sequence>
<feature type="domain" description="N-acetyltransferase" evidence="1">
    <location>
        <begin position="133"/>
        <end position="277"/>
    </location>
</feature>
<accession>A0ABW2P4Q4</accession>
<evidence type="ECO:0000313" key="2">
    <source>
        <dbReference type="EMBL" id="MFC7384641.1"/>
    </source>
</evidence>
<dbReference type="RefSeq" id="WP_380828463.1">
    <property type="nucleotide sequence ID" value="NZ_JBHTCG010000013.1"/>
</dbReference>
<evidence type="ECO:0000259" key="1">
    <source>
        <dbReference type="PROSITE" id="PS51186"/>
    </source>
</evidence>
<proteinExistence type="predicted"/>
<dbReference type="EC" id="2.3.1.-" evidence="2"/>
<gene>
    <name evidence="2" type="ORF">ACFQSB_20685</name>
</gene>
<dbReference type="SUPFAM" id="SSF55729">
    <property type="entry name" value="Acyl-CoA N-acyltransferases (Nat)"/>
    <property type="match status" value="1"/>
</dbReference>
<keyword evidence="2" id="KW-0808">Transferase</keyword>
<evidence type="ECO:0000313" key="3">
    <source>
        <dbReference type="Proteomes" id="UP001596496"/>
    </source>
</evidence>
<dbReference type="InterPro" id="IPR000182">
    <property type="entry name" value="GNAT_dom"/>
</dbReference>
<dbReference type="Proteomes" id="UP001596496">
    <property type="component" value="Unassembled WGS sequence"/>
</dbReference>
<organism evidence="2 3">
    <name type="scientific">Sphaerisporangium rhizosphaerae</name>
    <dbReference type="NCBI Taxonomy" id="2269375"/>
    <lineage>
        <taxon>Bacteria</taxon>
        <taxon>Bacillati</taxon>
        <taxon>Actinomycetota</taxon>
        <taxon>Actinomycetes</taxon>
        <taxon>Streptosporangiales</taxon>
        <taxon>Streptosporangiaceae</taxon>
        <taxon>Sphaerisporangium</taxon>
    </lineage>
</organism>
<dbReference type="PROSITE" id="PS51186">
    <property type="entry name" value="GNAT"/>
    <property type="match status" value="1"/>
</dbReference>
<protein>
    <submittedName>
        <fullName evidence="2">GNAT family N-acetyltransferase</fullName>
        <ecNumber evidence="2">2.3.1.-</ecNumber>
    </submittedName>
</protein>
<dbReference type="GO" id="GO:0016746">
    <property type="term" value="F:acyltransferase activity"/>
    <property type="evidence" value="ECO:0007669"/>
    <property type="project" value="UniProtKB-KW"/>
</dbReference>
<keyword evidence="3" id="KW-1185">Reference proteome</keyword>
<dbReference type="Gene3D" id="3.40.630.30">
    <property type="match status" value="1"/>
</dbReference>
<dbReference type="InterPro" id="IPR016181">
    <property type="entry name" value="Acyl_CoA_acyltransferase"/>
</dbReference>
<dbReference type="InterPro" id="IPR038740">
    <property type="entry name" value="BioF2-like_GNAT_dom"/>
</dbReference>
<name>A0ABW2P4Q4_9ACTN</name>
<dbReference type="Pfam" id="PF13480">
    <property type="entry name" value="Acetyltransf_6"/>
    <property type="match status" value="1"/>
</dbReference>
<keyword evidence="2" id="KW-0012">Acyltransferase</keyword>
<reference evidence="3" key="1">
    <citation type="journal article" date="2019" name="Int. J. Syst. Evol. Microbiol.">
        <title>The Global Catalogue of Microorganisms (GCM) 10K type strain sequencing project: providing services to taxonomists for standard genome sequencing and annotation.</title>
        <authorList>
            <consortium name="The Broad Institute Genomics Platform"/>
            <consortium name="The Broad Institute Genome Sequencing Center for Infectious Disease"/>
            <person name="Wu L."/>
            <person name="Ma J."/>
        </authorList>
    </citation>
    <scope>NUCLEOTIDE SEQUENCE [LARGE SCALE GENOMIC DNA]</scope>
    <source>
        <strain evidence="3">CECT 7649</strain>
    </source>
</reference>
<dbReference type="EMBL" id="JBHTCG010000013">
    <property type="protein sequence ID" value="MFC7384641.1"/>
    <property type="molecule type" value="Genomic_DNA"/>
</dbReference>
<comment type="caution">
    <text evidence="2">The sequence shown here is derived from an EMBL/GenBank/DDBJ whole genome shotgun (WGS) entry which is preliminary data.</text>
</comment>